<dbReference type="InterPro" id="IPR005285">
    <property type="entry name" value="Drug-R_PDR/CDR"/>
</dbReference>
<feature type="region of interest" description="Disordered" evidence="9">
    <location>
        <begin position="1"/>
        <end position="20"/>
    </location>
</feature>
<evidence type="ECO:0000256" key="4">
    <source>
        <dbReference type="ARBA" id="ARBA00022737"/>
    </source>
</evidence>
<feature type="region of interest" description="Disordered" evidence="9">
    <location>
        <begin position="1526"/>
        <end position="1563"/>
    </location>
</feature>
<feature type="transmembrane region" description="Helical" evidence="10">
    <location>
        <begin position="704"/>
        <end position="727"/>
    </location>
</feature>
<dbReference type="Pfam" id="PF00005">
    <property type="entry name" value="ABC_tran"/>
    <property type="match status" value="2"/>
</dbReference>
<dbReference type="GO" id="GO:0016887">
    <property type="term" value="F:ATP hydrolysis activity"/>
    <property type="evidence" value="ECO:0007669"/>
    <property type="project" value="InterPro"/>
</dbReference>
<dbReference type="InterPro" id="IPR029481">
    <property type="entry name" value="ABC_trans_N"/>
</dbReference>
<feature type="region of interest" description="Disordered" evidence="9">
    <location>
        <begin position="36"/>
        <end position="134"/>
    </location>
</feature>
<feature type="transmembrane region" description="Helical" evidence="10">
    <location>
        <begin position="1500"/>
        <end position="1520"/>
    </location>
</feature>
<feature type="compositionally biased region" description="Basic and acidic residues" evidence="9">
    <location>
        <begin position="1543"/>
        <end position="1563"/>
    </location>
</feature>
<dbReference type="GO" id="GO:0005524">
    <property type="term" value="F:ATP binding"/>
    <property type="evidence" value="ECO:0007669"/>
    <property type="project" value="UniProtKB-KW"/>
</dbReference>
<dbReference type="EMBL" id="CDQK01000006">
    <property type="protein sequence ID" value="CEP24327.1"/>
    <property type="molecule type" value="Genomic_DNA"/>
</dbReference>
<name>A0A0H5C8J4_CYBJN</name>
<dbReference type="InterPro" id="IPR027417">
    <property type="entry name" value="P-loop_NTPase"/>
</dbReference>
<evidence type="ECO:0000256" key="8">
    <source>
        <dbReference type="ARBA" id="ARBA00023136"/>
    </source>
</evidence>
<dbReference type="InterPro" id="IPR003439">
    <property type="entry name" value="ABC_transporter-like_ATP-bd"/>
</dbReference>
<dbReference type="Gene3D" id="3.40.50.300">
    <property type="entry name" value="P-loop containing nucleotide triphosphate hydrolases"/>
    <property type="match status" value="2"/>
</dbReference>
<evidence type="ECO:0000256" key="5">
    <source>
        <dbReference type="ARBA" id="ARBA00022741"/>
    </source>
</evidence>
<dbReference type="PROSITE" id="PS00211">
    <property type="entry name" value="ABC_TRANSPORTER_1"/>
    <property type="match status" value="1"/>
</dbReference>
<keyword evidence="5" id="KW-0547">Nucleotide-binding</keyword>
<keyword evidence="8 10" id="KW-0472">Membrane</keyword>
<evidence type="ECO:0000256" key="1">
    <source>
        <dbReference type="ARBA" id="ARBA00004141"/>
    </source>
</evidence>
<feature type="transmembrane region" description="Helical" evidence="10">
    <location>
        <begin position="671"/>
        <end position="692"/>
    </location>
</feature>
<reference evidence="13" key="1">
    <citation type="journal article" date="2015" name="J. Biotechnol.">
        <title>The structure of the Cyberlindnera jadinii genome and its relation to Candida utilis analyzed by the occurrence of single nucleotide polymorphisms.</title>
        <authorList>
            <person name="Rupp O."/>
            <person name="Brinkrolf K."/>
            <person name="Buerth C."/>
            <person name="Kunigo M."/>
            <person name="Schneider J."/>
            <person name="Jaenicke S."/>
            <person name="Goesmann A."/>
            <person name="Puehler A."/>
            <person name="Jaeger K.-E."/>
            <person name="Ernst J.F."/>
        </authorList>
    </citation>
    <scope>NUCLEOTIDE SEQUENCE [LARGE SCALE GENOMIC DNA]</scope>
    <source>
        <strain evidence="13">ATCC 18201 / CBS 1600 / BCRC 20928 / JCM 3617 / NBRC 0987 / NRRL Y-1542</strain>
    </source>
</reference>
<evidence type="ECO:0000313" key="12">
    <source>
        <dbReference type="EMBL" id="CEP24327.1"/>
    </source>
</evidence>
<dbReference type="InterPro" id="IPR034001">
    <property type="entry name" value="ABCG_PDR_1"/>
</dbReference>
<feature type="domain" description="ABC transporter" evidence="11">
    <location>
        <begin position="204"/>
        <end position="453"/>
    </location>
</feature>
<dbReference type="NCBIfam" id="TIGR00956">
    <property type="entry name" value="3a01205"/>
    <property type="match status" value="1"/>
</dbReference>
<dbReference type="Pfam" id="PF01061">
    <property type="entry name" value="ABC2_membrane"/>
    <property type="match status" value="2"/>
</dbReference>
<dbReference type="Pfam" id="PF06422">
    <property type="entry name" value="PDR_CDR"/>
    <property type="match status" value="1"/>
</dbReference>
<dbReference type="GO" id="GO:1990961">
    <property type="term" value="P:xenobiotic detoxification by transmembrane export across the plasma membrane"/>
    <property type="evidence" value="ECO:0007669"/>
    <property type="project" value="InterPro"/>
</dbReference>
<feature type="transmembrane region" description="Helical" evidence="10">
    <location>
        <begin position="1379"/>
        <end position="1406"/>
    </location>
</feature>
<evidence type="ECO:0000256" key="6">
    <source>
        <dbReference type="ARBA" id="ARBA00022840"/>
    </source>
</evidence>
<evidence type="ECO:0000256" key="3">
    <source>
        <dbReference type="ARBA" id="ARBA00022692"/>
    </source>
</evidence>
<feature type="transmembrane region" description="Helical" evidence="10">
    <location>
        <begin position="812"/>
        <end position="829"/>
    </location>
</feature>
<evidence type="ECO:0000259" key="11">
    <source>
        <dbReference type="PROSITE" id="PS50893"/>
    </source>
</evidence>
<dbReference type="InterPro" id="IPR017871">
    <property type="entry name" value="ABC_transporter-like_CS"/>
</dbReference>
<dbReference type="GO" id="GO:0016020">
    <property type="term" value="C:membrane"/>
    <property type="evidence" value="ECO:0007669"/>
    <property type="project" value="UniProtKB-SubCell"/>
</dbReference>
<feature type="transmembrane region" description="Helical" evidence="10">
    <location>
        <begin position="558"/>
        <end position="582"/>
    </location>
</feature>
<feature type="transmembrane region" description="Helical" evidence="10">
    <location>
        <begin position="1301"/>
        <end position="1327"/>
    </location>
</feature>
<organism evidence="12 13">
    <name type="scientific">Cyberlindnera jadinii (strain ATCC 18201 / CBS 1600 / BCRC 20928 / JCM 3617 / NBRC 0987 / NRRL Y-1542)</name>
    <name type="common">Torula yeast</name>
    <name type="synonym">Candida utilis</name>
    <dbReference type="NCBI Taxonomy" id="983966"/>
    <lineage>
        <taxon>Eukaryota</taxon>
        <taxon>Fungi</taxon>
        <taxon>Dikarya</taxon>
        <taxon>Ascomycota</taxon>
        <taxon>Saccharomycotina</taxon>
        <taxon>Saccharomycetes</taxon>
        <taxon>Phaffomycetales</taxon>
        <taxon>Phaffomycetaceae</taxon>
        <taxon>Cyberlindnera</taxon>
    </lineage>
</organism>
<sequence length="1563" mass="176960">MATEDSVENDKGPKRYMGFNSRVEEQVQQLVRTFTNQSLLSVDSKKRRLRREKEPQAELEQQQQQQQGEGEGDSDRISQPDAEFHGDVDSEAGTAEGDLDSTTESHLSRVTSKASTIAPGINPMAEELDELDPRLDPDNEEFSSRYWIKNIKAFMDRDPEHYLNYSFGIAFKNLRASGEATDADYQTTSINAPLKFAGQYAKRFLSSKTAKRKSQFDILKHMDGLVRPGEILVVLGRPGSGCTTLLKSIAANTHGFEIGEESQISYDGLSPHDIRKHFRGDIVYQAESDIHFPHLTVWQTLFTAARFRTPQNRIPGVTRDDYAAAMTNVYMATYGLLHTKNTKVGSELVRGVSGGERKRVSIAEVSLAGAKLQCWDNATRGLDAATALEFIRALRTSADVLDTTAIIAIYQCSQDAYDLFDKVSVLYDGYQIFFGRADEAKQYFLKMGWECPQRQTTADFLTSVTSPRERIPRKGYEDKVPRTAKEFETYWKNSPEYAELIAEVDSALNGVDQSTQFYASKHARQARHMRKSSPYTVSFPMQVRYLLTRNFQRIRNDLGYNLFSILADSLISLVISSIFYNLPSTTSSFYHRGASLFFAVLFNGFSCFLEIMSLFEGRPIVEKHKQYGLYHPSAEALSSVISQFPSKLFIALFFNLIYYFMVNFRREPGYFFFYFLVNVLATLTMSHFFRLIGSMFKTLPQALVPAHVVLLALVVFTGFIVPINYMLGWCRWINYIDPIAYAFESLMLNEFHNRIFQCSSYIPQSPAVNPDLPPDSWICDAVGAVAGQTYVNGTIYLEQAFQYRNGHKWRNVGIVIGFMIFFLAGYMFFSEYNESAQQKGEILLFQRSTLRKLKKDKALNDIEAGKERDITLEPEEEDVNVDAIQAGTDIFHWRDVHYTIKIQSEYREILSGVDGWVKPGTLTALMGASGAGKTTLLDVLASRVTMGVVTGSMFVNGHLRDSSFQRSTGYVQQQDLHLATATVREALRFSAYLRQPYSVSKKDKDKYVEEVIKILDMQKYADAVVGVAGEGLNVEQRKRLTIGVELAAKPKLLLFLDEPTSGLDSQTAWSICQLMRKLANHGQAILCTIHQPSAILMQEFDRLLFLASGGRTVYFGDLGDHCQTLIDYFENHGSPKCPPDANPAEWMLSLIGAAPGSHANQDYHQVWMESEERKSVLEELNTMERELVKLPYDSSVNASEYAAPLWYQFIVVLQRVFQMLWRTPSYIWAKLFLSVSSSIFIGFVFFNADLTIQGLQNQMFAVFMFLIIFNPVIQQQLPQFVAQRDLYEVRERPSKTFSWKVFILTQLTAEVPWNILLGTLSFFVFYYPAGFYHNAEPTDRVNQRGAYAWFFTCMFFVYVGTFGQLCISPLEIADSAGQVATLSFTLCLTFCGVLVGPDALPGFWIFMYRVSPFTYYIDGFLSNALANAPVTCSTEEYKIVNPPMSNMTCADYLDPYLEAAGTGYLVNGEASSQCELCPMSSTNAFLTLISSKYSRRWRNVGIFFVYIGFDIVGAVFLYWLRRVPKKKNRVKDEQPASVSSPRAEPEKGERSPETDAEKLSSTS</sequence>
<dbReference type="InterPro" id="IPR013525">
    <property type="entry name" value="ABC2_TM"/>
</dbReference>
<keyword evidence="3 10" id="KW-0812">Transmembrane</keyword>
<dbReference type="CDD" id="cd03233">
    <property type="entry name" value="ABCG_PDR_domain1"/>
    <property type="match status" value="1"/>
</dbReference>
<dbReference type="SUPFAM" id="SSF52540">
    <property type="entry name" value="P-loop containing nucleoside triphosphate hydrolases"/>
    <property type="match status" value="2"/>
</dbReference>
<comment type="subcellular location">
    <subcellularLocation>
        <location evidence="1">Membrane</location>
        <topology evidence="1">Multi-pass membrane protein</topology>
    </subcellularLocation>
</comment>
<feature type="transmembrane region" description="Helical" evidence="10">
    <location>
        <begin position="648"/>
        <end position="664"/>
    </location>
</feature>
<keyword evidence="7 10" id="KW-1133">Transmembrane helix</keyword>
<feature type="transmembrane region" description="Helical" evidence="10">
    <location>
        <begin position="1228"/>
        <end position="1248"/>
    </location>
</feature>
<dbReference type="GO" id="GO:0140359">
    <property type="term" value="F:ABC-type transporter activity"/>
    <property type="evidence" value="ECO:0007669"/>
    <property type="project" value="InterPro"/>
</dbReference>
<gene>
    <name evidence="12" type="primary">CDR4</name>
    <name evidence="12" type="ORF">BN1211_5125</name>
</gene>
<dbReference type="FunFam" id="3.40.50.300:FF:000054">
    <property type="entry name" value="ABC multidrug transporter atrF"/>
    <property type="match status" value="1"/>
</dbReference>
<feature type="compositionally biased region" description="Polar residues" evidence="9">
    <location>
        <begin position="100"/>
        <end position="115"/>
    </location>
</feature>
<keyword evidence="2" id="KW-0813">Transport</keyword>
<dbReference type="CDD" id="cd03232">
    <property type="entry name" value="ABCG_PDR_domain2"/>
    <property type="match status" value="1"/>
</dbReference>
<dbReference type="Proteomes" id="UP000038830">
    <property type="component" value="Unassembled WGS sequence"/>
</dbReference>
<dbReference type="SMART" id="SM00382">
    <property type="entry name" value="AAA"/>
    <property type="match status" value="2"/>
</dbReference>
<protein>
    <submittedName>
        <fullName evidence="12">CDR4 protein</fullName>
    </submittedName>
</protein>
<proteinExistence type="predicted"/>
<dbReference type="InterPro" id="IPR034003">
    <property type="entry name" value="ABCG_PDR_2"/>
</dbReference>
<feature type="compositionally biased region" description="Basic and acidic residues" evidence="9">
    <location>
        <begin position="73"/>
        <end position="88"/>
    </location>
</feature>
<feature type="domain" description="ABC transporter" evidence="11">
    <location>
        <begin position="891"/>
        <end position="1133"/>
    </location>
</feature>
<dbReference type="PROSITE" id="PS50893">
    <property type="entry name" value="ABC_TRANSPORTER_2"/>
    <property type="match status" value="2"/>
</dbReference>
<dbReference type="Pfam" id="PF14510">
    <property type="entry name" value="ABC_trans_N"/>
    <property type="match status" value="1"/>
</dbReference>
<dbReference type="PANTHER" id="PTHR19241">
    <property type="entry name" value="ATP-BINDING CASSETTE TRANSPORTER"/>
    <property type="match status" value="1"/>
</dbReference>
<evidence type="ECO:0000256" key="10">
    <source>
        <dbReference type="SAM" id="Phobius"/>
    </source>
</evidence>
<feature type="transmembrane region" description="Helical" evidence="10">
    <location>
        <begin position="594"/>
        <end position="615"/>
    </location>
</feature>
<accession>A0A0H5C8J4</accession>
<keyword evidence="6" id="KW-0067">ATP-binding</keyword>
<evidence type="ECO:0000313" key="13">
    <source>
        <dbReference type="Proteomes" id="UP000038830"/>
    </source>
</evidence>
<feature type="transmembrane region" description="Helical" evidence="10">
    <location>
        <begin position="1347"/>
        <end position="1367"/>
    </location>
</feature>
<evidence type="ECO:0000256" key="9">
    <source>
        <dbReference type="SAM" id="MobiDB-lite"/>
    </source>
</evidence>
<evidence type="ECO:0000256" key="2">
    <source>
        <dbReference type="ARBA" id="ARBA00022448"/>
    </source>
</evidence>
<dbReference type="InterPro" id="IPR003593">
    <property type="entry name" value="AAA+_ATPase"/>
</dbReference>
<dbReference type="InterPro" id="IPR010929">
    <property type="entry name" value="PDR_CDR_ABC"/>
</dbReference>
<evidence type="ECO:0000256" key="7">
    <source>
        <dbReference type="ARBA" id="ARBA00022989"/>
    </source>
</evidence>
<keyword evidence="4" id="KW-0677">Repeat</keyword>
<feature type="transmembrane region" description="Helical" evidence="10">
    <location>
        <begin position="1260"/>
        <end position="1281"/>
    </location>
</feature>